<reference evidence="3 4" key="1">
    <citation type="submission" date="2013-07" db="EMBL/GenBank/DDBJ databases">
        <title>Comparative Genomic and Metabolomic Analysis of Twelve Strains of Pseudoalteromonas luteoviolacea.</title>
        <authorList>
            <person name="Vynne N.G."/>
            <person name="Mansson M."/>
            <person name="Gram L."/>
        </authorList>
    </citation>
    <scope>NUCLEOTIDE SEQUENCE [LARGE SCALE GENOMIC DNA]</scope>
    <source>
        <strain evidence="3 4">CPMOR-1</strain>
    </source>
</reference>
<feature type="region of interest" description="Disordered" evidence="1">
    <location>
        <begin position="136"/>
        <end position="155"/>
    </location>
</feature>
<dbReference type="PROSITE" id="PS51257">
    <property type="entry name" value="PROKAR_LIPOPROTEIN"/>
    <property type="match status" value="1"/>
</dbReference>
<evidence type="ECO:0008006" key="5">
    <source>
        <dbReference type="Google" id="ProtNLM"/>
    </source>
</evidence>
<protein>
    <recommendedName>
        <fullName evidence="5">DUF4369 domain-containing protein</fullName>
    </recommendedName>
</protein>
<sequence length="155" mass="17837">MRSFIIILLCFFNISLLACEDEHVISPFATEVLDYNGFDNSLKYFEILSPVQKGNVYLSSITARVKGKFEFNLDIREDRTYKGNFYISSLGIPEDLLDKVEIFIAYNTTRKDRKTVIFCGNFDYYKLSELLNFEKAKQAPPPPPKLPPNDLSNSI</sequence>
<keyword evidence="2" id="KW-0732">Signal</keyword>
<dbReference type="EMBL" id="AUYC01000012">
    <property type="protein sequence ID" value="KZN66440.1"/>
    <property type="molecule type" value="Genomic_DNA"/>
</dbReference>
<evidence type="ECO:0000256" key="2">
    <source>
        <dbReference type="SAM" id="SignalP"/>
    </source>
</evidence>
<evidence type="ECO:0000256" key="1">
    <source>
        <dbReference type="SAM" id="MobiDB-lite"/>
    </source>
</evidence>
<accession>A0A167MHX7</accession>
<gene>
    <name evidence="3" type="ORF">N473_08600</name>
</gene>
<dbReference type="AlphaFoldDB" id="A0A167MHX7"/>
<feature type="chain" id="PRO_5007890343" description="DUF4369 domain-containing protein" evidence="2">
    <location>
        <begin position="19"/>
        <end position="155"/>
    </location>
</feature>
<comment type="caution">
    <text evidence="3">The sequence shown here is derived from an EMBL/GenBank/DDBJ whole genome shotgun (WGS) entry which is preliminary data.</text>
</comment>
<organism evidence="3 4">
    <name type="scientific">Pseudoalteromonas luteoviolacea CPMOR-1</name>
    <dbReference type="NCBI Taxonomy" id="1365248"/>
    <lineage>
        <taxon>Bacteria</taxon>
        <taxon>Pseudomonadati</taxon>
        <taxon>Pseudomonadota</taxon>
        <taxon>Gammaproteobacteria</taxon>
        <taxon>Alteromonadales</taxon>
        <taxon>Pseudoalteromonadaceae</taxon>
        <taxon>Pseudoalteromonas</taxon>
    </lineage>
</organism>
<dbReference type="RefSeq" id="WP_063366479.1">
    <property type="nucleotide sequence ID" value="NZ_AUYC01000012.1"/>
</dbReference>
<proteinExistence type="predicted"/>
<evidence type="ECO:0000313" key="4">
    <source>
        <dbReference type="Proteomes" id="UP000076486"/>
    </source>
</evidence>
<dbReference type="Proteomes" id="UP000076486">
    <property type="component" value="Unassembled WGS sequence"/>
</dbReference>
<evidence type="ECO:0000313" key="3">
    <source>
        <dbReference type="EMBL" id="KZN66440.1"/>
    </source>
</evidence>
<dbReference type="PATRIC" id="fig|1365248.3.peg.398"/>
<name>A0A167MHX7_9GAMM</name>
<feature type="signal peptide" evidence="2">
    <location>
        <begin position="1"/>
        <end position="18"/>
    </location>
</feature>